<protein>
    <submittedName>
        <fullName evidence="1">Uncharacterized protein</fullName>
    </submittedName>
</protein>
<sequence length="150" mass="16742">MGATGVRQLIVQPPVAPNPGVSSARERAVDGCGTSTYFSSRITRRDPRLEPLNSLGTSLQMSTVLRLSSTPTSLSIGVVDVNRLKLDVGSSMPKEWHMSLRVLDSRKVDSMRREISPREIEFHFKCRRRHMGGGWATCSFMREAYNIFTA</sequence>
<evidence type="ECO:0000313" key="1">
    <source>
        <dbReference type="EMBL" id="KJA20321.1"/>
    </source>
</evidence>
<evidence type="ECO:0000313" key="2">
    <source>
        <dbReference type="Proteomes" id="UP000054270"/>
    </source>
</evidence>
<keyword evidence="2" id="KW-1185">Reference proteome</keyword>
<name>A0A0D2NUV4_HYPSF</name>
<organism evidence="1 2">
    <name type="scientific">Hypholoma sublateritium (strain FD-334 SS-4)</name>
    <dbReference type="NCBI Taxonomy" id="945553"/>
    <lineage>
        <taxon>Eukaryota</taxon>
        <taxon>Fungi</taxon>
        <taxon>Dikarya</taxon>
        <taxon>Basidiomycota</taxon>
        <taxon>Agaricomycotina</taxon>
        <taxon>Agaricomycetes</taxon>
        <taxon>Agaricomycetidae</taxon>
        <taxon>Agaricales</taxon>
        <taxon>Agaricineae</taxon>
        <taxon>Strophariaceae</taxon>
        <taxon>Hypholoma</taxon>
    </lineage>
</organism>
<reference evidence="2" key="1">
    <citation type="submission" date="2014-04" db="EMBL/GenBank/DDBJ databases">
        <title>Evolutionary Origins and Diversification of the Mycorrhizal Mutualists.</title>
        <authorList>
            <consortium name="DOE Joint Genome Institute"/>
            <consortium name="Mycorrhizal Genomics Consortium"/>
            <person name="Kohler A."/>
            <person name="Kuo A."/>
            <person name="Nagy L.G."/>
            <person name="Floudas D."/>
            <person name="Copeland A."/>
            <person name="Barry K.W."/>
            <person name="Cichocki N."/>
            <person name="Veneault-Fourrey C."/>
            <person name="LaButti K."/>
            <person name="Lindquist E.A."/>
            <person name="Lipzen A."/>
            <person name="Lundell T."/>
            <person name="Morin E."/>
            <person name="Murat C."/>
            <person name="Riley R."/>
            <person name="Ohm R."/>
            <person name="Sun H."/>
            <person name="Tunlid A."/>
            <person name="Henrissat B."/>
            <person name="Grigoriev I.V."/>
            <person name="Hibbett D.S."/>
            <person name="Martin F."/>
        </authorList>
    </citation>
    <scope>NUCLEOTIDE SEQUENCE [LARGE SCALE GENOMIC DNA]</scope>
    <source>
        <strain evidence="2">FD-334 SS-4</strain>
    </source>
</reference>
<accession>A0A0D2NUV4</accession>
<dbReference type="AlphaFoldDB" id="A0A0D2NUV4"/>
<proteinExistence type="predicted"/>
<dbReference type="EMBL" id="KN817568">
    <property type="protein sequence ID" value="KJA20321.1"/>
    <property type="molecule type" value="Genomic_DNA"/>
</dbReference>
<dbReference type="Proteomes" id="UP000054270">
    <property type="component" value="Unassembled WGS sequence"/>
</dbReference>
<gene>
    <name evidence="1" type="ORF">HYPSUDRAFT_816264</name>
</gene>